<proteinExistence type="predicted"/>
<dbReference type="EMBL" id="CAXKWB010038837">
    <property type="protein sequence ID" value="CAL4152431.1"/>
    <property type="molecule type" value="Genomic_DNA"/>
</dbReference>
<evidence type="ECO:0000259" key="1">
    <source>
        <dbReference type="PROSITE" id="PS50072"/>
    </source>
</evidence>
<accession>A0AAV2S0V0</accession>
<sequence length="198" mass="22311">MVIKDEKMTAKLTHLEEKIHLHTFLKQAASDDSIRLSFDRLQRMIPMEASLVFLELSLGGSVKGKVYVRLNKDLPNTRDNFIHIVTGQQGPTLTGVKYNGHTSNYMYADTSSFGEMIFTRDRIERSKAKRGDLIGHFNYGYLKCLHFYVTTPPTTLDYGSPWTVFGHVEAGIDVVLECHDKHSSGVTVSDSGLVLEQE</sequence>
<comment type="caution">
    <text evidence="2">The sequence shown here is derived from an EMBL/GenBank/DDBJ whole genome shotgun (WGS) entry which is preliminary data.</text>
</comment>
<name>A0AAV2S0V0_MEGNR</name>
<keyword evidence="3" id="KW-1185">Reference proteome</keyword>
<evidence type="ECO:0000313" key="3">
    <source>
        <dbReference type="Proteomes" id="UP001497623"/>
    </source>
</evidence>
<dbReference type="InterPro" id="IPR002130">
    <property type="entry name" value="Cyclophilin-type_PPIase_dom"/>
</dbReference>
<dbReference type="InterPro" id="IPR029000">
    <property type="entry name" value="Cyclophilin-like_dom_sf"/>
</dbReference>
<dbReference type="AlphaFoldDB" id="A0AAV2S0V0"/>
<feature type="domain" description="PPIase cyclophilin-type" evidence="1">
    <location>
        <begin position="53"/>
        <end position="175"/>
    </location>
</feature>
<dbReference type="SUPFAM" id="SSF50891">
    <property type="entry name" value="Cyclophilin-like"/>
    <property type="match status" value="1"/>
</dbReference>
<reference evidence="2 3" key="1">
    <citation type="submission" date="2024-05" db="EMBL/GenBank/DDBJ databases">
        <authorList>
            <person name="Wallberg A."/>
        </authorList>
    </citation>
    <scope>NUCLEOTIDE SEQUENCE [LARGE SCALE GENOMIC DNA]</scope>
</reference>
<organism evidence="2 3">
    <name type="scientific">Meganyctiphanes norvegica</name>
    <name type="common">Northern krill</name>
    <name type="synonym">Thysanopoda norvegica</name>
    <dbReference type="NCBI Taxonomy" id="48144"/>
    <lineage>
        <taxon>Eukaryota</taxon>
        <taxon>Metazoa</taxon>
        <taxon>Ecdysozoa</taxon>
        <taxon>Arthropoda</taxon>
        <taxon>Crustacea</taxon>
        <taxon>Multicrustacea</taxon>
        <taxon>Malacostraca</taxon>
        <taxon>Eumalacostraca</taxon>
        <taxon>Eucarida</taxon>
        <taxon>Euphausiacea</taxon>
        <taxon>Euphausiidae</taxon>
        <taxon>Meganyctiphanes</taxon>
    </lineage>
</organism>
<protein>
    <recommendedName>
        <fullName evidence="1">PPIase cyclophilin-type domain-containing protein</fullName>
    </recommendedName>
</protein>
<evidence type="ECO:0000313" key="2">
    <source>
        <dbReference type="EMBL" id="CAL4152431.1"/>
    </source>
</evidence>
<gene>
    <name evidence="2" type="ORF">MNOR_LOCUS30952</name>
</gene>
<dbReference type="GO" id="GO:0003755">
    <property type="term" value="F:peptidyl-prolyl cis-trans isomerase activity"/>
    <property type="evidence" value="ECO:0007669"/>
    <property type="project" value="InterPro"/>
</dbReference>
<dbReference type="PROSITE" id="PS50072">
    <property type="entry name" value="CSA_PPIASE_2"/>
    <property type="match status" value="1"/>
</dbReference>
<dbReference type="Proteomes" id="UP001497623">
    <property type="component" value="Unassembled WGS sequence"/>
</dbReference>
<dbReference type="Gene3D" id="2.40.100.10">
    <property type="entry name" value="Cyclophilin-like"/>
    <property type="match status" value="1"/>
</dbReference>